<keyword evidence="7" id="KW-0732">Signal</keyword>
<evidence type="ECO:0000256" key="5">
    <source>
        <dbReference type="ARBA" id="ARBA00023136"/>
    </source>
</evidence>
<dbReference type="GeneID" id="106166398"/>
<name>A0A1S3IR49_LINAN</name>
<dbReference type="Pfam" id="PF05434">
    <property type="entry name" value="Tmemb_9"/>
    <property type="match status" value="1"/>
</dbReference>
<comment type="subcellular location">
    <subcellularLocation>
        <location evidence="1">Membrane</location>
    </subcellularLocation>
</comment>
<evidence type="ECO:0000256" key="1">
    <source>
        <dbReference type="ARBA" id="ARBA00004370"/>
    </source>
</evidence>
<dbReference type="AlphaFoldDB" id="A0A1S3IR49"/>
<dbReference type="GO" id="GO:0005765">
    <property type="term" value="C:lysosomal membrane"/>
    <property type="evidence" value="ECO:0007669"/>
    <property type="project" value="InterPro"/>
</dbReference>
<keyword evidence="4 6" id="KW-1133">Transmembrane helix</keyword>
<dbReference type="STRING" id="7574.A0A1S3IR49"/>
<feature type="chain" id="PRO_5010182609" evidence="7">
    <location>
        <begin position="28"/>
        <end position="193"/>
    </location>
</feature>
<dbReference type="FunCoup" id="A0A1S3IR49">
    <property type="interactions" value="1175"/>
</dbReference>
<sequence>MDWKKGFSYTFLIFVGVLCTTIPTVTAQGDIRCKCVCPDRSENTTTNKQNVYHNVDANPEECTCEYVVKPTIKEIDAGFCFRCDCKYQRRNTTTIKVLVVLIIVALSLLVIYMLFLLLLDPLMNRRKRLYQQHKNEVVNISLDDQDEITTPRQSRDRIGSKTIVTRVRDTQERWKGTVQEQRKNIFDKHTMLN</sequence>
<accession>A0A1S3IR49</accession>
<evidence type="ECO:0000313" key="8">
    <source>
        <dbReference type="Proteomes" id="UP000085678"/>
    </source>
</evidence>
<proteinExistence type="inferred from homology"/>
<dbReference type="PANTHER" id="PTHR13064">
    <property type="entry name" value="TRANSMEMBRANE PROTEIN 9 FAMILY MEMBER"/>
    <property type="match status" value="1"/>
</dbReference>
<dbReference type="InParanoid" id="A0A1S3IR49"/>
<feature type="signal peptide" evidence="7">
    <location>
        <begin position="1"/>
        <end position="27"/>
    </location>
</feature>
<gene>
    <name evidence="9" type="primary">LOC106166398</name>
</gene>
<evidence type="ECO:0000256" key="7">
    <source>
        <dbReference type="SAM" id="SignalP"/>
    </source>
</evidence>
<feature type="transmembrane region" description="Helical" evidence="6">
    <location>
        <begin position="97"/>
        <end position="119"/>
    </location>
</feature>
<evidence type="ECO:0000313" key="9">
    <source>
        <dbReference type="RefSeq" id="XP_013400401.1"/>
    </source>
</evidence>
<protein>
    <submittedName>
        <fullName evidence="9">Transmembrane protein 9 isoform X1</fullName>
    </submittedName>
</protein>
<evidence type="ECO:0000256" key="4">
    <source>
        <dbReference type="ARBA" id="ARBA00022989"/>
    </source>
</evidence>
<organism evidence="8 9">
    <name type="scientific">Lingula anatina</name>
    <name type="common">Brachiopod</name>
    <name type="synonym">Lingula unguis</name>
    <dbReference type="NCBI Taxonomy" id="7574"/>
    <lineage>
        <taxon>Eukaryota</taxon>
        <taxon>Metazoa</taxon>
        <taxon>Spiralia</taxon>
        <taxon>Lophotrochozoa</taxon>
        <taxon>Brachiopoda</taxon>
        <taxon>Linguliformea</taxon>
        <taxon>Lingulata</taxon>
        <taxon>Lingulida</taxon>
        <taxon>Linguloidea</taxon>
        <taxon>Lingulidae</taxon>
        <taxon>Lingula</taxon>
    </lineage>
</organism>
<dbReference type="Proteomes" id="UP000085678">
    <property type="component" value="Unplaced"/>
</dbReference>
<dbReference type="InterPro" id="IPR008853">
    <property type="entry name" value="TMEM9/TMEM9B"/>
</dbReference>
<dbReference type="OrthoDB" id="10059035at2759"/>
<keyword evidence="8" id="KW-1185">Reference proteome</keyword>
<evidence type="ECO:0000256" key="3">
    <source>
        <dbReference type="ARBA" id="ARBA00022692"/>
    </source>
</evidence>
<reference evidence="9" key="1">
    <citation type="submission" date="2025-08" db="UniProtKB">
        <authorList>
            <consortium name="RefSeq"/>
        </authorList>
    </citation>
    <scope>IDENTIFICATION</scope>
    <source>
        <tissue evidence="9">Gonads</tissue>
    </source>
</reference>
<dbReference type="PANTHER" id="PTHR13064:SF6">
    <property type="entry name" value="TRANSMEMBRANE PROTEIN 9"/>
    <property type="match status" value="1"/>
</dbReference>
<dbReference type="RefSeq" id="XP_013400401.1">
    <property type="nucleotide sequence ID" value="XM_013544947.1"/>
</dbReference>
<evidence type="ECO:0000256" key="6">
    <source>
        <dbReference type="SAM" id="Phobius"/>
    </source>
</evidence>
<dbReference type="KEGG" id="lak:106166398"/>
<evidence type="ECO:0000256" key="2">
    <source>
        <dbReference type="ARBA" id="ARBA00007264"/>
    </source>
</evidence>
<keyword evidence="3 6" id="KW-0812">Transmembrane</keyword>
<keyword evidence="5 6" id="KW-0472">Membrane</keyword>
<comment type="similarity">
    <text evidence="2">Belongs to the TMEM9 family.</text>
</comment>